<keyword evidence="3" id="KW-1185">Reference proteome</keyword>
<reference evidence="2 3" key="1">
    <citation type="journal article" date="2021" name="Nat. Commun.">
        <title>Incipient diploidization of the medicinal plant Perilla within 10,000 years.</title>
        <authorList>
            <person name="Zhang Y."/>
            <person name="Shen Q."/>
            <person name="Leng L."/>
            <person name="Zhang D."/>
            <person name="Chen S."/>
            <person name="Shi Y."/>
            <person name="Ning Z."/>
            <person name="Chen S."/>
        </authorList>
    </citation>
    <scope>NUCLEOTIDE SEQUENCE [LARGE SCALE GENOMIC DNA]</scope>
    <source>
        <strain evidence="3">cv. PC099</strain>
    </source>
</reference>
<name>A0AAD4P789_PERFH</name>
<dbReference type="AlphaFoldDB" id="A0AAD4P789"/>
<evidence type="ECO:0000313" key="2">
    <source>
        <dbReference type="EMBL" id="KAH6828505.1"/>
    </source>
</evidence>
<dbReference type="SUPFAM" id="SSF50494">
    <property type="entry name" value="Trypsin-like serine proteases"/>
    <property type="match status" value="1"/>
</dbReference>
<dbReference type="EMBL" id="SDAM02000122">
    <property type="protein sequence ID" value="KAH6828505.1"/>
    <property type="molecule type" value="Genomic_DNA"/>
</dbReference>
<dbReference type="InterPro" id="IPR043504">
    <property type="entry name" value="Peptidase_S1_PA_chymotrypsin"/>
</dbReference>
<dbReference type="Proteomes" id="UP001190926">
    <property type="component" value="Unassembled WGS sequence"/>
</dbReference>
<dbReference type="Pfam" id="PF13365">
    <property type="entry name" value="Trypsin_2"/>
    <property type="match status" value="1"/>
</dbReference>
<feature type="region of interest" description="Disordered" evidence="1">
    <location>
        <begin position="43"/>
        <end position="66"/>
    </location>
</feature>
<sequence>MASATRQLHRTSPLRNVSTRILSLPGNPMRVFCSTSPIRRLSNGDIPGRASTRRYCSSTSPESPRDQFQSQIQGLLAAVSPSVVALLSYFSGSKSREIPHSARRGTGVFVDPTLILTSARLVGRVSTVYDSDRRSVLHNCFIARTIALTSGEKVLSTIPVAVNFAGDVAVLEVVNPNEAEGNLPAPCAVANDIADDDTPLLGIVRHGNCTALTGTLPGYRRQIEKSARPKAPWPLDDELEWVDYGASENNNSAIVSLADVSGSPWFNFQKEVVGIASWAAEMTDGRINSYAVPPLCIRSMIDYAKNTGPHNPVVMDRWINSHSIPDQDSDIVKVILI</sequence>
<dbReference type="Gene3D" id="2.40.10.10">
    <property type="entry name" value="Trypsin-like serine proteases"/>
    <property type="match status" value="1"/>
</dbReference>
<gene>
    <name evidence="2" type="ORF">C2S53_013753</name>
</gene>
<comment type="caution">
    <text evidence="2">The sequence shown here is derived from an EMBL/GenBank/DDBJ whole genome shotgun (WGS) entry which is preliminary data.</text>
</comment>
<feature type="compositionally biased region" description="Polar residues" evidence="1">
    <location>
        <begin position="54"/>
        <end position="66"/>
    </location>
</feature>
<evidence type="ECO:0000256" key="1">
    <source>
        <dbReference type="SAM" id="MobiDB-lite"/>
    </source>
</evidence>
<proteinExistence type="predicted"/>
<accession>A0AAD4P789</accession>
<protein>
    <submittedName>
        <fullName evidence="2">Uncharacterized protein</fullName>
    </submittedName>
</protein>
<evidence type="ECO:0000313" key="3">
    <source>
        <dbReference type="Proteomes" id="UP001190926"/>
    </source>
</evidence>
<organism evidence="2 3">
    <name type="scientific">Perilla frutescens var. hirtella</name>
    <name type="common">Perilla citriodora</name>
    <name type="synonym">Perilla setoyensis</name>
    <dbReference type="NCBI Taxonomy" id="608512"/>
    <lineage>
        <taxon>Eukaryota</taxon>
        <taxon>Viridiplantae</taxon>
        <taxon>Streptophyta</taxon>
        <taxon>Embryophyta</taxon>
        <taxon>Tracheophyta</taxon>
        <taxon>Spermatophyta</taxon>
        <taxon>Magnoliopsida</taxon>
        <taxon>eudicotyledons</taxon>
        <taxon>Gunneridae</taxon>
        <taxon>Pentapetalae</taxon>
        <taxon>asterids</taxon>
        <taxon>lamiids</taxon>
        <taxon>Lamiales</taxon>
        <taxon>Lamiaceae</taxon>
        <taxon>Nepetoideae</taxon>
        <taxon>Elsholtzieae</taxon>
        <taxon>Perilla</taxon>
    </lineage>
</organism>
<dbReference type="InterPro" id="IPR009003">
    <property type="entry name" value="Peptidase_S1_PA"/>
</dbReference>